<dbReference type="InterPro" id="IPR019926">
    <property type="entry name" value="Ribosomal_uL3_CS"/>
</dbReference>
<evidence type="ECO:0000256" key="2">
    <source>
        <dbReference type="ARBA" id="ARBA00022730"/>
    </source>
</evidence>
<evidence type="ECO:0000256" key="5">
    <source>
        <dbReference type="ARBA" id="ARBA00023274"/>
    </source>
</evidence>
<organism evidence="7">
    <name type="scientific">Thermofilum adornatum</name>
    <dbReference type="NCBI Taxonomy" id="1365176"/>
    <lineage>
        <taxon>Archaea</taxon>
        <taxon>Thermoproteota</taxon>
        <taxon>Thermoprotei</taxon>
        <taxon>Thermofilales</taxon>
        <taxon>Thermofilaceae</taxon>
        <taxon>Thermofilum</taxon>
    </lineage>
</organism>
<comment type="function">
    <text evidence="6">One of the primary rRNA binding proteins, it binds directly near the 3'-end of the 23S rRNA, where it nucleates assembly of the 50S subunit.</text>
</comment>
<sequence length="335" mass="37336">MVAKGHRPRRGSRAYYPRKRARSIVGRVRRWPTGREGFLGFAGYKVGMLHVVGVETHKFSPFQGQEVVYPATVIEVPPLKVLAVRVYGKTPGGKKALCEVWAKDLPKDLERVFTVPKEQASREEQMKKLEEVKDKIAEVRVIVATQPRLAGLGKKKPEVFEIAVGGKPDKALQLALEKLGKELTVTDVFKEGDYVDAIAVTKGKGFAGSVKRFGVEEMPRWHKHRKGHSRIGTVGPQKPAIMFYTPFPGQLGFHQRTEYNKKILKIGDASTVKEINPPGGWKHYGLIKSQFIIIEGSVPGPTKRLIKLRHAIRPGKVTPVPQITYLSTAPWQVSG</sequence>
<dbReference type="PROSITE" id="PS00474">
    <property type="entry name" value="RIBOSOMAL_L3"/>
    <property type="match status" value="1"/>
</dbReference>
<dbReference type="Gene3D" id="4.10.960.10">
    <property type="entry name" value="Ribosomal protein L3, domain 3"/>
    <property type="match status" value="1"/>
</dbReference>
<dbReference type="SUPFAM" id="SSF50447">
    <property type="entry name" value="Translation proteins"/>
    <property type="match status" value="1"/>
</dbReference>
<dbReference type="InterPro" id="IPR000597">
    <property type="entry name" value="Ribosomal_uL3"/>
</dbReference>
<dbReference type="AlphaFoldDB" id="A0A7C1GK11"/>
<evidence type="ECO:0000256" key="4">
    <source>
        <dbReference type="ARBA" id="ARBA00022980"/>
    </source>
</evidence>
<evidence type="ECO:0000256" key="6">
    <source>
        <dbReference type="HAMAP-Rule" id="MF_01325"/>
    </source>
</evidence>
<accession>A0A7C1GK11</accession>
<dbReference type="GO" id="GO:0006412">
    <property type="term" value="P:translation"/>
    <property type="evidence" value="ECO:0007669"/>
    <property type="project" value="UniProtKB-UniRule"/>
</dbReference>
<dbReference type="NCBIfam" id="NF003261">
    <property type="entry name" value="PRK04231.1"/>
    <property type="match status" value="1"/>
</dbReference>
<dbReference type="PANTHER" id="PTHR11363:SF5">
    <property type="entry name" value="LARGE RIBOSOMAL SUBUNIT PROTEIN UL3"/>
    <property type="match status" value="1"/>
</dbReference>
<dbReference type="Gene3D" id="3.30.1430.10">
    <property type="match status" value="1"/>
</dbReference>
<comment type="caution">
    <text evidence="7">The sequence shown here is derived from an EMBL/GenBank/DDBJ whole genome shotgun (WGS) entry which is preliminary data.</text>
</comment>
<dbReference type="NCBIfam" id="TIGR03626">
    <property type="entry name" value="L3_arch"/>
    <property type="match status" value="1"/>
</dbReference>
<dbReference type="PANTHER" id="PTHR11363">
    <property type="entry name" value="60S RIBOSOMAL PROTEIN L3-RELATED"/>
    <property type="match status" value="1"/>
</dbReference>
<comment type="similarity">
    <text evidence="1 6">Belongs to the universal ribosomal protein uL3 family.</text>
</comment>
<dbReference type="InterPro" id="IPR009000">
    <property type="entry name" value="Transl_B-barrel_sf"/>
</dbReference>
<dbReference type="GO" id="GO:0022625">
    <property type="term" value="C:cytosolic large ribosomal subunit"/>
    <property type="evidence" value="ECO:0007669"/>
    <property type="project" value="UniProtKB-UniRule"/>
</dbReference>
<dbReference type="GO" id="GO:0003735">
    <property type="term" value="F:structural constituent of ribosome"/>
    <property type="evidence" value="ECO:0007669"/>
    <property type="project" value="UniProtKB-UniRule"/>
</dbReference>
<evidence type="ECO:0000256" key="1">
    <source>
        <dbReference type="ARBA" id="ARBA00006540"/>
    </source>
</evidence>
<keyword evidence="4 6" id="KW-0689">Ribosomal protein</keyword>
<comment type="subunit">
    <text evidence="6">Part of the 50S ribosomal subunit. Forms a cluster with proteins L14 and L24e.</text>
</comment>
<evidence type="ECO:0000313" key="7">
    <source>
        <dbReference type="EMBL" id="HDP14610.1"/>
    </source>
</evidence>
<dbReference type="InterPro" id="IPR045077">
    <property type="entry name" value="L3_arc_euk"/>
</dbReference>
<keyword evidence="2 6" id="KW-0699">rRNA-binding</keyword>
<reference evidence="7" key="1">
    <citation type="journal article" date="2020" name="mSystems">
        <title>Genome- and Community-Level Interaction Insights into Carbon Utilization and Element Cycling Functions of Hydrothermarchaeota in Hydrothermal Sediment.</title>
        <authorList>
            <person name="Zhou Z."/>
            <person name="Liu Y."/>
            <person name="Xu W."/>
            <person name="Pan J."/>
            <person name="Luo Z.H."/>
            <person name="Li M."/>
        </authorList>
    </citation>
    <scope>NUCLEOTIDE SEQUENCE [LARGE SCALE GENOMIC DNA]</scope>
    <source>
        <strain evidence="7">SpSt-116</strain>
    </source>
</reference>
<proteinExistence type="inferred from homology"/>
<dbReference type="InterPro" id="IPR044892">
    <property type="entry name" value="Ribosomal_L3_dom_3_arc_sf"/>
</dbReference>
<evidence type="ECO:0000256" key="3">
    <source>
        <dbReference type="ARBA" id="ARBA00022884"/>
    </source>
</evidence>
<gene>
    <name evidence="6" type="primary">rpl3</name>
    <name evidence="7" type="ORF">ENN26_02360</name>
</gene>
<name>A0A7C1GK11_9CREN</name>
<keyword evidence="3 6" id="KW-0694">RNA-binding</keyword>
<dbReference type="GO" id="GO:0019843">
    <property type="term" value="F:rRNA binding"/>
    <property type="evidence" value="ECO:0007669"/>
    <property type="project" value="UniProtKB-UniRule"/>
</dbReference>
<keyword evidence="5 6" id="KW-0687">Ribonucleoprotein</keyword>
<dbReference type="HAMAP" id="MF_01325_A">
    <property type="entry name" value="Ribosomal_uL3_A"/>
    <property type="match status" value="1"/>
</dbReference>
<dbReference type="Pfam" id="PF00297">
    <property type="entry name" value="Ribosomal_L3"/>
    <property type="match status" value="1"/>
</dbReference>
<dbReference type="InterPro" id="IPR019928">
    <property type="entry name" value="Ribosomal_uL3_arc"/>
</dbReference>
<dbReference type="EMBL" id="DSAY01000042">
    <property type="protein sequence ID" value="HDP14610.1"/>
    <property type="molecule type" value="Genomic_DNA"/>
</dbReference>
<protein>
    <recommendedName>
        <fullName evidence="6">Large ribosomal subunit protein uL3</fullName>
    </recommendedName>
</protein>
<dbReference type="Gene3D" id="2.40.30.10">
    <property type="entry name" value="Translation factors"/>
    <property type="match status" value="1"/>
</dbReference>